<proteinExistence type="predicted"/>
<dbReference type="InterPro" id="IPR025669">
    <property type="entry name" value="AAA_dom"/>
</dbReference>
<dbReference type="InterPro" id="IPR027417">
    <property type="entry name" value="P-loop_NTPase"/>
</dbReference>
<protein>
    <submittedName>
        <fullName evidence="2">Chromosome partitioning protein, ParA family ATPase</fullName>
    </submittedName>
</protein>
<accession>A0AAV3XKC0</accession>
<dbReference type="RefSeq" id="WP_264196941.1">
    <property type="nucleotide sequence ID" value="NZ_BLAY01000218.1"/>
</dbReference>
<dbReference type="PANTHER" id="PTHR13696">
    <property type="entry name" value="P-LOOP CONTAINING NUCLEOSIDE TRIPHOSPHATE HYDROLASE"/>
    <property type="match status" value="1"/>
</dbReference>
<dbReference type="CDD" id="cd02042">
    <property type="entry name" value="ParAB_family"/>
    <property type="match status" value="1"/>
</dbReference>
<evidence type="ECO:0000313" key="3">
    <source>
        <dbReference type="Proteomes" id="UP001050975"/>
    </source>
</evidence>
<organism evidence="2 3">
    <name type="scientific">Microseira wollei NIES-4236</name>
    <dbReference type="NCBI Taxonomy" id="2530354"/>
    <lineage>
        <taxon>Bacteria</taxon>
        <taxon>Bacillati</taxon>
        <taxon>Cyanobacteriota</taxon>
        <taxon>Cyanophyceae</taxon>
        <taxon>Oscillatoriophycideae</taxon>
        <taxon>Aerosakkonematales</taxon>
        <taxon>Aerosakkonemataceae</taxon>
        <taxon>Microseira</taxon>
    </lineage>
</organism>
<reference evidence="2" key="1">
    <citation type="submission" date="2019-10" db="EMBL/GenBank/DDBJ databases">
        <title>Draft genome sequece of Microseira wollei NIES-4236.</title>
        <authorList>
            <person name="Yamaguchi H."/>
            <person name="Suzuki S."/>
            <person name="Kawachi M."/>
        </authorList>
    </citation>
    <scope>NUCLEOTIDE SEQUENCE</scope>
    <source>
        <strain evidence="2">NIES-4236</strain>
    </source>
</reference>
<dbReference type="PANTHER" id="PTHR13696:SF99">
    <property type="entry name" value="COBYRINIC ACID AC-DIAMIDE SYNTHASE"/>
    <property type="match status" value="1"/>
</dbReference>
<dbReference type="AlphaFoldDB" id="A0AAV3XKC0"/>
<evidence type="ECO:0000313" key="2">
    <source>
        <dbReference type="EMBL" id="GET43367.1"/>
    </source>
</evidence>
<dbReference type="SUPFAM" id="SSF52540">
    <property type="entry name" value="P-loop containing nucleoside triphosphate hydrolases"/>
    <property type="match status" value="1"/>
</dbReference>
<dbReference type="Proteomes" id="UP001050975">
    <property type="component" value="Unassembled WGS sequence"/>
</dbReference>
<sequence>MIDLDDQANASLSLGVNYADEFDNASSLEQYEKILESFTNRKELVEFLRNCDLDTFDYKEYIKPSPFNTRFDIAGYGGKIDVLPSSDKTNDTAIADLTYPQNRLNRALQKSGMANDYDYVIIDTPASSTNIARNGLFAAKYLIIPSQMEYLSVNGIKTPIRRSQDIREEVSSERGTILGIVPMMTQKSSNLNNIVRELVEKRFREIPILPTIERSEYVGKASLKRQPLSVYAESCRDAGKVARQFSELTEKLVEKIDAIERGVAR</sequence>
<comment type="caution">
    <text evidence="2">The sequence shown here is derived from an EMBL/GenBank/DDBJ whole genome shotgun (WGS) entry which is preliminary data.</text>
</comment>
<name>A0AAV3XKC0_9CYAN</name>
<dbReference type="Gene3D" id="3.40.50.300">
    <property type="entry name" value="P-loop containing nucleotide triphosphate hydrolases"/>
    <property type="match status" value="1"/>
</dbReference>
<dbReference type="EMBL" id="BLAY01000218">
    <property type="protein sequence ID" value="GET43367.1"/>
    <property type="molecule type" value="Genomic_DNA"/>
</dbReference>
<feature type="domain" description="AAA" evidence="1">
    <location>
        <begin position="1"/>
        <end position="170"/>
    </location>
</feature>
<keyword evidence="3" id="KW-1185">Reference proteome</keyword>
<dbReference type="InterPro" id="IPR050678">
    <property type="entry name" value="DNA_Partitioning_ATPase"/>
</dbReference>
<dbReference type="Pfam" id="PF13614">
    <property type="entry name" value="AAA_31"/>
    <property type="match status" value="1"/>
</dbReference>
<gene>
    <name evidence="2" type="ORF">MiSe_81890</name>
</gene>
<evidence type="ECO:0000259" key="1">
    <source>
        <dbReference type="Pfam" id="PF13614"/>
    </source>
</evidence>